<feature type="compositionally biased region" description="Acidic residues" evidence="1">
    <location>
        <begin position="725"/>
        <end position="738"/>
    </location>
</feature>
<sequence length="777" mass="81787">MGRNNSKKSARAARATNEFFALSPPVAAPVASGAAASSSSAPVPPSGAQNEQNHPVYTLLATGTLEGDIEAYECLLNLGEALRGDYLANKAYFREELISMFIGAYAHVNMVHGTTVWTVDTGIISLVADKIQEGALIGLFTNGSEQTGLLPRDIVITAPDQIDEYDTVSLIVDLLLERVDQDDPAASRDLSTHRENEAYLPIFALALINISATARAFYLTDLPHSHLWDVLCRFRSGSMDVRGNLVISGAAVLTRQELDSMLRALRDNPPRPYVPATDGIMGSALTRSSAPAPAIPVTRPGTPRPASAATRPLAPVPVTAATSASTKTTTKATTATAAPPPAKKAEPASKTKKAADSQTEIPLIDAPDNGNGPPAGSAAMARLAEHLQALVNTDYPSANARREAFERALADIRNSQTLQAAREHQGIQKPTSESDAKKKDATSGAAQASTSAATPASTPASTSAPAPTRPRTRRRRPSVHHLEWDSVRRPAHWNGQFEIGTMPGWAGELEQMQIEGLRKKQDKQDDTGVGGGESSNKIDKGKGNGKTIDKNVGAGSGPGKKDKASKNVGVGAGADKKAEASKANKANGKGKARVVERETDDLYGDGSEAEDGGQAQANGQAKGQAQAEAQAQASKSNDKGKGKERAVERETNDLYGDGSEGEDEAGPATKGQAEPSNPATDIIKRAKETFAQFDNSLKKFEANLEEHARWLAEFRAIHLATVEDEADKDDSAAGEDDNAAGPTGGESSTAAGQTEASANNQKARKNKKKGRKGKGKK</sequence>
<feature type="compositionally biased region" description="Acidic residues" evidence="1">
    <location>
        <begin position="598"/>
        <end position="611"/>
    </location>
</feature>
<dbReference type="GeneID" id="19162609"/>
<dbReference type="Proteomes" id="UP000019484">
    <property type="component" value="Unassembled WGS sequence"/>
</dbReference>
<feature type="compositionally biased region" description="Polar residues" evidence="1">
    <location>
        <begin position="745"/>
        <end position="757"/>
    </location>
</feature>
<feature type="region of interest" description="Disordered" evidence="1">
    <location>
        <begin position="417"/>
        <end position="483"/>
    </location>
</feature>
<dbReference type="HOGENOM" id="CLU_360146_0_0_1"/>
<feature type="compositionally biased region" description="Basic and acidic residues" evidence="1">
    <location>
        <begin position="421"/>
        <end position="441"/>
    </location>
</feature>
<proteinExistence type="predicted"/>
<dbReference type="EMBL" id="AMWN01000007">
    <property type="protein sequence ID" value="EXJ81689.1"/>
    <property type="molecule type" value="Genomic_DNA"/>
</dbReference>
<feature type="compositionally biased region" description="Basic residues" evidence="1">
    <location>
        <begin position="470"/>
        <end position="479"/>
    </location>
</feature>
<comment type="caution">
    <text evidence="2">The sequence shown here is derived from an EMBL/GenBank/DDBJ whole genome shotgun (WGS) entry which is preliminary data.</text>
</comment>
<keyword evidence="3" id="KW-1185">Reference proteome</keyword>
<evidence type="ECO:0000313" key="2">
    <source>
        <dbReference type="EMBL" id="EXJ81689.1"/>
    </source>
</evidence>
<accession>W9YHD2</accession>
<name>W9YHD2_9EURO</name>
<feature type="region of interest" description="Disordered" evidence="1">
    <location>
        <begin position="725"/>
        <end position="777"/>
    </location>
</feature>
<feature type="compositionally biased region" description="Basic and acidic residues" evidence="1">
    <location>
        <begin position="343"/>
        <end position="355"/>
    </location>
</feature>
<dbReference type="RefSeq" id="XP_007726810.1">
    <property type="nucleotide sequence ID" value="XM_007728620.1"/>
</dbReference>
<feature type="region of interest" description="Disordered" evidence="1">
    <location>
        <begin position="516"/>
        <end position="685"/>
    </location>
</feature>
<reference evidence="2 3" key="1">
    <citation type="submission" date="2013-03" db="EMBL/GenBank/DDBJ databases">
        <title>The Genome Sequence of Capronia coronata CBS 617.96.</title>
        <authorList>
            <consortium name="The Broad Institute Genomics Platform"/>
            <person name="Cuomo C."/>
            <person name="de Hoog S."/>
            <person name="Gorbushina A."/>
            <person name="Walker B."/>
            <person name="Young S.K."/>
            <person name="Zeng Q."/>
            <person name="Gargeya S."/>
            <person name="Fitzgerald M."/>
            <person name="Haas B."/>
            <person name="Abouelleil A."/>
            <person name="Allen A.W."/>
            <person name="Alvarado L."/>
            <person name="Arachchi H.M."/>
            <person name="Berlin A.M."/>
            <person name="Chapman S.B."/>
            <person name="Gainer-Dewar J."/>
            <person name="Goldberg J."/>
            <person name="Griggs A."/>
            <person name="Gujja S."/>
            <person name="Hansen M."/>
            <person name="Howarth C."/>
            <person name="Imamovic A."/>
            <person name="Ireland A."/>
            <person name="Larimer J."/>
            <person name="McCowan C."/>
            <person name="Murphy C."/>
            <person name="Pearson M."/>
            <person name="Poon T.W."/>
            <person name="Priest M."/>
            <person name="Roberts A."/>
            <person name="Saif S."/>
            <person name="Shea T."/>
            <person name="Sisk P."/>
            <person name="Sykes S."/>
            <person name="Wortman J."/>
            <person name="Nusbaum C."/>
            <person name="Birren B."/>
        </authorList>
    </citation>
    <scope>NUCLEOTIDE SEQUENCE [LARGE SCALE GENOMIC DNA]</scope>
    <source>
        <strain evidence="2 3">CBS 617.96</strain>
    </source>
</reference>
<feature type="region of interest" description="Disordered" evidence="1">
    <location>
        <begin position="286"/>
        <end position="377"/>
    </location>
</feature>
<evidence type="ECO:0000313" key="3">
    <source>
        <dbReference type="Proteomes" id="UP000019484"/>
    </source>
</evidence>
<gene>
    <name evidence="2" type="ORF">A1O1_07754</name>
</gene>
<feature type="compositionally biased region" description="Basic residues" evidence="1">
    <location>
        <begin position="762"/>
        <end position="777"/>
    </location>
</feature>
<dbReference type="OrthoDB" id="4157239at2759"/>
<feature type="compositionally biased region" description="Basic and acidic residues" evidence="1">
    <location>
        <begin position="516"/>
        <end position="526"/>
    </location>
</feature>
<feature type="compositionally biased region" description="Low complexity" evidence="1">
    <location>
        <begin position="442"/>
        <end position="466"/>
    </location>
</feature>
<feature type="compositionally biased region" description="Basic and acidic residues" evidence="1">
    <location>
        <begin position="636"/>
        <end position="652"/>
    </location>
</feature>
<organism evidence="2 3">
    <name type="scientific">Capronia coronata CBS 617.96</name>
    <dbReference type="NCBI Taxonomy" id="1182541"/>
    <lineage>
        <taxon>Eukaryota</taxon>
        <taxon>Fungi</taxon>
        <taxon>Dikarya</taxon>
        <taxon>Ascomycota</taxon>
        <taxon>Pezizomycotina</taxon>
        <taxon>Eurotiomycetes</taxon>
        <taxon>Chaetothyriomycetidae</taxon>
        <taxon>Chaetothyriales</taxon>
        <taxon>Herpotrichiellaceae</taxon>
        <taxon>Capronia</taxon>
    </lineage>
</organism>
<feature type="compositionally biased region" description="Low complexity" evidence="1">
    <location>
        <begin position="612"/>
        <end position="633"/>
    </location>
</feature>
<feature type="compositionally biased region" description="Low complexity" evidence="1">
    <location>
        <begin position="308"/>
        <end position="337"/>
    </location>
</feature>
<evidence type="ECO:0000256" key="1">
    <source>
        <dbReference type="SAM" id="MobiDB-lite"/>
    </source>
</evidence>
<protein>
    <submittedName>
        <fullName evidence="2">Uncharacterized protein</fullName>
    </submittedName>
</protein>
<dbReference type="AlphaFoldDB" id="W9YHD2"/>